<name>A0AAD5ST28_9FUNG</name>
<sequence length="300" mass="34725">MTMCSASNDERKLLTFPDNLELIGKKAETIPNYLQNTLILMVGDSFERRLIEYVCNRTNGILTKASLNGAILSGYSSVRIVRKPALGIHTHWTPDLTPFDAKTRATWIPHFLLSIANNTFPELCDFHGHICPLSSNVPHPEKVKKWNSSSPFWFPPPDLIIAQSGLWDLHQRRDKDNNALKFVNEWTELLNSELLHPLKDALGHVVQDEINSKSKLKQRRWFTRTIPHTEKKKKNFPKSFVRRMNDKLRNIINKDYSFLDWAALVGSHNDWLSEDGIHPDKRSYDAYIQFVLSRLQLLNQ</sequence>
<dbReference type="InterPro" id="IPR036514">
    <property type="entry name" value="SGNH_hydro_sf"/>
</dbReference>
<evidence type="ECO:0000313" key="2">
    <source>
        <dbReference type="Proteomes" id="UP001211907"/>
    </source>
</evidence>
<keyword evidence="2" id="KW-1185">Reference proteome</keyword>
<accession>A0AAD5ST28</accession>
<reference evidence="1" key="1">
    <citation type="submission" date="2020-05" db="EMBL/GenBank/DDBJ databases">
        <title>Phylogenomic resolution of chytrid fungi.</title>
        <authorList>
            <person name="Stajich J.E."/>
            <person name="Amses K."/>
            <person name="Simmons R."/>
            <person name="Seto K."/>
            <person name="Myers J."/>
            <person name="Bonds A."/>
            <person name="Quandt C.A."/>
            <person name="Barry K."/>
            <person name="Liu P."/>
            <person name="Grigoriev I."/>
            <person name="Longcore J.E."/>
            <person name="James T.Y."/>
        </authorList>
    </citation>
    <scope>NUCLEOTIDE SEQUENCE</scope>
    <source>
        <strain evidence="1">JEL0513</strain>
    </source>
</reference>
<dbReference type="Proteomes" id="UP001211907">
    <property type="component" value="Unassembled WGS sequence"/>
</dbReference>
<proteinExistence type="predicted"/>
<comment type="caution">
    <text evidence="1">The sequence shown here is derived from an EMBL/GenBank/DDBJ whole genome shotgun (WGS) entry which is preliminary data.</text>
</comment>
<gene>
    <name evidence="1" type="ORF">HK100_005487</name>
</gene>
<dbReference type="SUPFAM" id="SSF52266">
    <property type="entry name" value="SGNH hydrolase"/>
    <property type="match status" value="1"/>
</dbReference>
<evidence type="ECO:0000313" key="1">
    <source>
        <dbReference type="EMBL" id="KAJ3096794.1"/>
    </source>
</evidence>
<dbReference type="AlphaFoldDB" id="A0AAD5ST28"/>
<dbReference type="Gene3D" id="3.40.50.1110">
    <property type="entry name" value="SGNH hydrolase"/>
    <property type="match status" value="1"/>
</dbReference>
<protein>
    <submittedName>
        <fullName evidence="1">Uncharacterized protein</fullName>
    </submittedName>
</protein>
<organism evidence="1 2">
    <name type="scientific">Physocladia obscura</name>
    <dbReference type="NCBI Taxonomy" id="109957"/>
    <lineage>
        <taxon>Eukaryota</taxon>
        <taxon>Fungi</taxon>
        <taxon>Fungi incertae sedis</taxon>
        <taxon>Chytridiomycota</taxon>
        <taxon>Chytridiomycota incertae sedis</taxon>
        <taxon>Chytridiomycetes</taxon>
        <taxon>Chytridiales</taxon>
        <taxon>Chytriomycetaceae</taxon>
        <taxon>Physocladia</taxon>
    </lineage>
</organism>
<dbReference type="EMBL" id="JADGJH010002567">
    <property type="protein sequence ID" value="KAJ3096794.1"/>
    <property type="molecule type" value="Genomic_DNA"/>
</dbReference>